<keyword evidence="5" id="KW-1185">Reference proteome</keyword>
<dbReference type="PANTHER" id="PTHR30329">
    <property type="entry name" value="STATOR ELEMENT OF FLAGELLAR MOTOR COMPLEX"/>
    <property type="match status" value="1"/>
</dbReference>
<dbReference type="Gene3D" id="3.30.1330.60">
    <property type="entry name" value="OmpA-like domain"/>
    <property type="match status" value="1"/>
</dbReference>
<feature type="transmembrane region" description="Helical" evidence="2">
    <location>
        <begin position="12"/>
        <end position="34"/>
    </location>
</feature>
<dbReference type="STRING" id="1777140.AWB79_05435"/>
<keyword evidence="2" id="KW-1133">Transmembrane helix</keyword>
<reference evidence="4" key="1">
    <citation type="submission" date="2016-01" db="EMBL/GenBank/DDBJ databases">
        <authorList>
            <person name="Peeters C."/>
        </authorList>
    </citation>
    <scope>NUCLEOTIDE SEQUENCE</scope>
    <source>
        <strain evidence="4">LMG 29322</strain>
    </source>
</reference>
<dbReference type="RefSeq" id="WP_061170521.1">
    <property type="nucleotide sequence ID" value="NZ_FCOA02000023.1"/>
</dbReference>
<sequence>MDFEHSNQSYWIPMADLMTGLMMVFMLLTAAFMLRVEQTTTLVVKEYETTKRDMQLALQKEFAKDLKQWNAEILGDMTIRFNDPTVLFATGSSELRPKFKEVLGQFFPRYVRLLTSQQYKSAVKEIRIEGHTSAAWTGTSDEKVAYFRNMELSQARTRSTLEYLLSLSALRDNEKWLVQHVTANGLSSSRPLSADEQTSKAQLANQRVEFRIVTNASEKMDAIAEKLQKQ</sequence>
<accession>A0A158CJU7</accession>
<comment type="caution">
    <text evidence="4">The sequence shown here is derived from an EMBL/GenBank/DDBJ whole genome shotgun (WGS) entry which is preliminary data.</text>
</comment>
<evidence type="ECO:0000313" key="5">
    <source>
        <dbReference type="Proteomes" id="UP000054851"/>
    </source>
</evidence>
<dbReference type="Proteomes" id="UP000054851">
    <property type="component" value="Unassembled WGS sequence"/>
</dbReference>
<dbReference type="EMBL" id="FCOA02000023">
    <property type="protein sequence ID" value="SAK82136.1"/>
    <property type="molecule type" value="Genomic_DNA"/>
</dbReference>
<gene>
    <name evidence="4" type="ORF">AWB79_05435</name>
</gene>
<proteinExistence type="predicted"/>
<dbReference type="Pfam" id="PF00691">
    <property type="entry name" value="OmpA"/>
    <property type="match status" value="1"/>
</dbReference>
<evidence type="ECO:0000256" key="1">
    <source>
        <dbReference type="PROSITE-ProRule" id="PRU00473"/>
    </source>
</evidence>
<evidence type="ECO:0000256" key="2">
    <source>
        <dbReference type="SAM" id="Phobius"/>
    </source>
</evidence>
<evidence type="ECO:0000313" key="4">
    <source>
        <dbReference type="EMBL" id="SAK82136.1"/>
    </source>
</evidence>
<dbReference type="SUPFAM" id="SSF103088">
    <property type="entry name" value="OmpA-like"/>
    <property type="match status" value="1"/>
</dbReference>
<dbReference type="OrthoDB" id="9793443at2"/>
<evidence type="ECO:0000259" key="3">
    <source>
        <dbReference type="PROSITE" id="PS51123"/>
    </source>
</evidence>
<dbReference type="PANTHER" id="PTHR30329:SF21">
    <property type="entry name" value="LIPOPROTEIN YIAD-RELATED"/>
    <property type="match status" value="1"/>
</dbReference>
<dbReference type="InterPro" id="IPR006665">
    <property type="entry name" value="OmpA-like"/>
</dbReference>
<feature type="domain" description="OmpA-like" evidence="3">
    <location>
        <begin position="75"/>
        <end position="216"/>
    </location>
</feature>
<dbReference type="AlphaFoldDB" id="A0A158CJU7"/>
<dbReference type="CDD" id="cd07185">
    <property type="entry name" value="OmpA_C-like"/>
    <property type="match status" value="1"/>
</dbReference>
<name>A0A158CJU7_9BURK</name>
<keyword evidence="2" id="KW-0812">Transmembrane</keyword>
<keyword evidence="1 2" id="KW-0472">Membrane</keyword>
<protein>
    <submittedName>
        <fullName evidence="4">OmpA family protein</fullName>
    </submittedName>
</protein>
<dbReference type="InterPro" id="IPR050330">
    <property type="entry name" value="Bact_OuterMem_StrucFunc"/>
</dbReference>
<dbReference type="PROSITE" id="PS51123">
    <property type="entry name" value="OMPA_2"/>
    <property type="match status" value="1"/>
</dbReference>
<dbReference type="InterPro" id="IPR036737">
    <property type="entry name" value="OmpA-like_sf"/>
</dbReference>
<dbReference type="GO" id="GO:0016020">
    <property type="term" value="C:membrane"/>
    <property type="evidence" value="ECO:0007669"/>
    <property type="project" value="UniProtKB-UniRule"/>
</dbReference>
<organism evidence="4 5">
    <name type="scientific">Caballeronia hypogeia</name>
    <dbReference type="NCBI Taxonomy" id="1777140"/>
    <lineage>
        <taxon>Bacteria</taxon>
        <taxon>Pseudomonadati</taxon>
        <taxon>Pseudomonadota</taxon>
        <taxon>Betaproteobacteria</taxon>
        <taxon>Burkholderiales</taxon>
        <taxon>Burkholderiaceae</taxon>
        <taxon>Caballeronia</taxon>
    </lineage>
</organism>